<evidence type="ECO:0000256" key="3">
    <source>
        <dbReference type="ARBA" id="ARBA00022741"/>
    </source>
</evidence>
<dbReference type="InterPro" id="IPR029056">
    <property type="entry name" value="Ribokinase-like"/>
</dbReference>
<dbReference type="PROSITE" id="PS00583">
    <property type="entry name" value="PFKB_KINASES_1"/>
    <property type="match status" value="1"/>
</dbReference>
<organism evidence="8 9">
    <name type="scientific">Saccharopolyspora gregorii</name>
    <dbReference type="NCBI Taxonomy" id="33914"/>
    <lineage>
        <taxon>Bacteria</taxon>
        <taxon>Bacillati</taxon>
        <taxon>Actinomycetota</taxon>
        <taxon>Actinomycetes</taxon>
        <taxon>Pseudonocardiales</taxon>
        <taxon>Pseudonocardiaceae</taxon>
        <taxon>Saccharopolyspora</taxon>
    </lineage>
</organism>
<dbReference type="PIRSF" id="PIRSF000535">
    <property type="entry name" value="1PFK/6PFK/LacC"/>
    <property type="match status" value="1"/>
</dbReference>
<reference evidence="9" key="1">
    <citation type="journal article" date="2019" name="Int. J. Syst. Evol. Microbiol.">
        <title>The Global Catalogue of Microorganisms (GCM) 10K type strain sequencing project: providing services to taxonomists for standard genome sequencing and annotation.</title>
        <authorList>
            <consortium name="The Broad Institute Genomics Platform"/>
            <consortium name="The Broad Institute Genome Sequencing Center for Infectious Disease"/>
            <person name="Wu L."/>
            <person name="Ma J."/>
        </authorList>
    </citation>
    <scope>NUCLEOTIDE SEQUENCE [LARGE SCALE GENOMIC DNA]</scope>
    <source>
        <strain evidence="9">JCM 9687</strain>
    </source>
</reference>
<evidence type="ECO:0000313" key="9">
    <source>
        <dbReference type="Proteomes" id="UP001500483"/>
    </source>
</evidence>
<dbReference type="Pfam" id="PF00294">
    <property type="entry name" value="PfkB"/>
    <property type="match status" value="1"/>
</dbReference>
<feature type="domain" description="Carbohydrate kinase PfkB" evidence="7">
    <location>
        <begin position="19"/>
        <end position="283"/>
    </location>
</feature>
<evidence type="ECO:0000259" key="7">
    <source>
        <dbReference type="Pfam" id="PF00294"/>
    </source>
</evidence>
<accession>A0ABP6RTP6</accession>
<keyword evidence="9" id="KW-1185">Reference proteome</keyword>
<keyword evidence="5" id="KW-0067">ATP-binding</keyword>
<evidence type="ECO:0000256" key="2">
    <source>
        <dbReference type="ARBA" id="ARBA00022679"/>
    </source>
</evidence>
<dbReference type="InterPro" id="IPR002173">
    <property type="entry name" value="Carboh/pur_kinase_PfkB_CS"/>
</dbReference>
<name>A0ABP6RTP6_9PSEU</name>
<gene>
    <name evidence="8" type="primary">pfkB</name>
    <name evidence="8" type="ORF">GCM10020366_20580</name>
</gene>
<proteinExistence type="inferred from homology"/>
<protein>
    <submittedName>
        <fullName evidence="8">1-phosphofructokinase</fullName>
    </submittedName>
</protein>
<dbReference type="Gene3D" id="3.40.1190.20">
    <property type="match status" value="1"/>
</dbReference>
<evidence type="ECO:0000256" key="6">
    <source>
        <dbReference type="PIRNR" id="PIRNR000535"/>
    </source>
</evidence>
<keyword evidence="3" id="KW-0547">Nucleotide-binding</keyword>
<evidence type="ECO:0000313" key="8">
    <source>
        <dbReference type="EMBL" id="GAA3356456.1"/>
    </source>
</evidence>
<keyword evidence="2 6" id="KW-0808">Transferase</keyword>
<keyword evidence="4" id="KW-0418">Kinase</keyword>
<evidence type="ECO:0000256" key="4">
    <source>
        <dbReference type="ARBA" id="ARBA00022777"/>
    </source>
</evidence>
<dbReference type="CDD" id="cd01164">
    <property type="entry name" value="FruK_PfkB_like"/>
    <property type="match status" value="1"/>
</dbReference>
<dbReference type="EMBL" id="BAAAYK010000038">
    <property type="protein sequence ID" value="GAA3356456.1"/>
    <property type="molecule type" value="Genomic_DNA"/>
</dbReference>
<dbReference type="InterPro" id="IPR011611">
    <property type="entry name" value="PfkB_dom"/>
</dbReference>
<sequence length="315" mass="32128">MRVIVTVTANPSLDRTVQVRKLVRGGLNRASSIRVDPGGKGINVARALAQHGVDVRAVVAAGGIEGQQLVALLAGLSIDVLRVPAVGPVRINMSVVEPDATVTKFNEPGALLDAGDARALCEAVLRSADGANWVVIAGSLPPGVSSAYYAGLIRMIGSLGVPVVVDTSGPALHEAVQARPALVKPNLRELEETVGHSITTIGGVVDAADEILELGADTVLASLGADGALLRGHDGCGYAEAPVTAQNAVGAGDALLAGYLSEGCGGLPALVTAVAWGAAAASLPGSAMPQPHDLRPDLVRVESRVPWDRRLHRDP</sequence>
<dbReference type="SUPFAM" id="SSF53613">
    <property type="entry name" value="Ribokinase-like"/>
    <property type="match status" value="1"/>
</dbReference>
<evidence type="ECO:0000256" key="5">
    <source>
        <dbReference type="ARBA" id="ARBA00022840"/>
    </source>
</evidence>
<dbReference type="NCBIfam" id="TIGR03168">
    <property type="entry name" value="1-PFK"/>
    <property type="match status" value="1"/>
</dbReference>
<dbReference type="PANTHER" id="PTHR46566">
    <property type="entry name" value="1-PHOSPHOFRUCTOKINASE-RELATED"/>
    <property type="match status" value="1"/>
</dbReference>
<evidence type="ECO:0000256" key="1">
    <source>
        <dbReference type="ARBA" id="ARBA00010688"/>
    </source>
</evidence>
<dbReference type="InterPro" id="IPR017583">
    <property type="entry name" value="Tagatose/fructose_Pkinase"/>
</dbReference>
<comment type="similarity">
    <text evidence="1">Belongs to the carbohydrate kinase PfkB family.</text>
</comment>
<comment type="caution">
    <text evidence="8">The sequence shown here is derived from an EMBL/GenBank/DDBJ whole genome shotgun (WGS) entry which is preliminary data.</text>
</comment>
<dbReference type="PANTHER" id="PTHR46566:SF5">
    <property type="entry name" value="1-PHOSPHOFRUCTOKINASE"/>
    <property type="match status" value="1"/>
</dbReference>
<dbReference type="Proteomes" id="UP001500483">
    <property type="component" value="Unassembled WGS sequence"/>
</dbReference>